<protein>
    <submittedName>
        <fullName evidence="1">Uncharacterized protein</fullName>
    </submittedName>
</protein>
<dbReference type="EMBL" id="BK015206">
    <property type="protein sequence ID" value="DAD95943.1"/>
    <property type="molecule type" value="Genomic_DNA"/>
</dbReference>
<evidence type="ECO:0000313" key="1">
    <source>
        <dbReference type="EMBL" id="DAD95943.1"/>
    </source>
</evidence>
<accession>A0A8S5NNJ8</accession>
<reference evidence="1" key="1">
    <citation type="journal article" date="2021" name="Proc. Natl. Acad. Sci. U.S.A.">
        <title>A Catalog of Tens of Thousands of Viruses from Human Metagenomes Reveals Hidden Associations with Chronic Diseases.</title>
        <authorList>
            <person name="Tisza M.J."/>
            <person name="Buck C.B."/>
        </authorList>
    </citation>
    <scope>NUCLEOTIDE SEQUENCE</scope>
    <source>
        <strain evidence="1">CtGMq5</strain>
    </source>
</reference>
<sequence>MKVEFKMEKATKNTIKFNEVLENELSAPKIGTLYVQKATLGSMGWSEGATLVVDLEIKEQ</sequence>
<organism evidence="1">
    <name type="scientific">Siphoviridae sp. ctGMq5</name>
    <dbReference type="NCBI Taxonomy" id="2826220"/>
    <lineage>
        <taxon>Viruses</taxon>
        <taxon>Duplodnaviria</taxon>
        <taxon>Heunggongvirae</taxon>
        <taxon>Uroviricota</taxon>
        <taxon>Caudoviricetes</taxon>
    </lineage>
</organism>
<proteinExistence type="predicted"/>
<name>A0A8S5NNJ8_9CAUD</name>